<dbReference type="CDD" id="cd17263">
    <property type="entry name" value="RMtype1_S_AbaB8300I-TRD1-CR1_like"/>
    <property type="match status" value="1"/>
</dbReference>
<proteinExistence type="inferred from homology"/>
<dbReference type="GO" id="GO:0009035">
    <property type="term" value="F:type I site-specific deoxyribonuclease activity"/>
    <property type="evidence" value="ECO:0007669"/>
    <property type="project" value="UniProtKB-EC"/>
</dbReference>
<keyword evidence="3" id="KW-0238">DNA-binding</keyword>
<dbReference type="Pfam" id="PF01420">
    <property type="entry name" value="Methylase_S"/>
    <property type="match status" value="2"/>
</dbReference>
<evidence type="ECO:0000259" key="5">
    <source>
        <dbReference type="Pfam" id="PF01420"/>
    </source>
</evidence>
<evidence type="ECO:0000256" key="3">
    <source>
        <dbReference type="ARBA" id="ARBA00023125"/>
    </source>
</evidence>
<organism evidence="6 7">
    <name type="scientific">Aeribacillus alveayuensis</name>
    <dbReference type="NCBI Taxonomy" id="279215"/>
    <lineage>
        <taxon>Bacteria</taxon>
        <taxon>Bacillati</taxon>
        <taxon>Bacillota</taxon>
        <taxon>Bacilli</taxon>
        <taxon>Bacillales</taxon>
        <taxon>Bacillaceae</taxon>
        <taxon>Aeribacillus</taxon>
    </lineage>
</organism>
<dbReference type="InterPro" id="IPR051212">
    <property type="entry name" value="Type-I_RE_S_subunit"/>
</dbReference>
<dbReference type="EC" id="3.1.21.3" evidence="6"/>
<dbReference type="Gene3D" id="3.90.220.20">
    <property type="entry name" value="DNA methylase specificity domains"/>
    <property type="match status" value="2"/>
</dbReference>
<name>A0ABT9VTN2_9BACI</name>
<dbReference type="InterPro" id="IPR000055">
    <property type="entry name" value="Restrct_endonuc_typeI_TRD"/>
</dbReference>
<feature type="domain" description="Type I restriction modification DNA specificity" evidence="5">
    <location>
        <begin position="28"/>
        <end position="196"/>
    </location>
</feature>
<dbReference type="InterPro" id="IPR044946">
    <property type="entry name" value="Restrct_endonuc_typeI_TRD_sf"/>
</dbReference>
<evidence type="ECO:0000256" key="1">
    <source>
        <dbReference type="ARBA" id="ARBA00010923"/>
    </source>
</evidence>
<keyword evidence="7" id="KW-1185">Reference proteome</keyword>
<accession>A0ABT9VTN2</accession>
<comment type="caution">
    <text evidence="6">The sequence shown here is derived from an EMBL/GenBank/DDBJ whole genome shotgun (WGS) entry which is preliminary data.</text>
</comment>
<reference evidence="6 7" key="1">
    <citation type="submission" date="2023-07" db="EMBL/GenBank/DDBJ databases">
        <title>Genomic Encyclopedia of Type Strains, Phase IV (KMG-IV): sequencing the most valuable type-strain genomes for metagenomic binning, comparative biology and taxonomic classification.</title>
        <authorList>
            <person name="Goeker M."/>
        </authorList>
    </citation>
    <scope>NUCLEOTIDE SEQUENCE [LARGE SCALE GENOMIC DNA]</scope>
    <source>
        <strain evidence="6 7">DSM 19092</strain>
    </source>
</reference>
<dbReference type="CDD" id="cd17521">
    <property type="entry name" value="RMtype1_S_Sau13435ORF2165P_TRD2-CR2_like"/>
    <property type="match status" value="1"/>
</dbReference>
<protein>
    <submittedName>
        <fullName evidence="6">Type I restriction enzyme S subunit</fullName>
        <ecNumber evidence="6">3.1.21.3</ecNumber>
    </submittedName>
</protein>
<keyword evidence="2" id="KW-0680">Restriction system</keyword>
<evidence type="ECO:0000256" key="4">
    <source>
        <dbReference type="ARBA" id="ARBA00038652"/>
    </source>
</evidence>
<keyword evidence="6" id="KW-0378">Hydrolase</keyword>
<evidence type="ECO:0000256" key="2">
    <source>
        <dbReference type="ARBA" id="ARBA00022747"/>
    </source>
</evidence>
<dbReference type="PANTHER" id="PTHR43140">
    <property type="entry name" value="TYPE-1 RESTRICTION ENZYME ECOKI SPECIFICITY PROTEIN"/>
    <property type="match status" value="1"/>
</dbReference>
<sequence>MSKKKQKSMEELLEEALVPEEEQPYKVPENWVWVRLGSVISSVKGKKPKELLETKESKSIPYVTIDYLTNGVTEETKYVPEQISKVRCNKEDILMVWDGARSGFVGRGGEGEVGSTLAKIEKRKFDTGYLYYFLKSKYEYINNNHRGTGIPHVNPEVLWNIPFPVSPLNEQKRIAHKIEQLFTKIDEAKRLIEEVKESFELRRAAILDKAFKGRLGTNDPNEKSMRETSDEIKEKDLIPKEEQPYEVPKNWVWVKLKSCLKRLQYGYTASSSTLEEGPKYLRITDIQNDSVDWETVPHCKIDADLLEKYKLNKGDIVIARTGATTGKSFLIDDVPSCSVFASYLIRLTTNDDLNPRYLWNYLKSPMYWKQITVVKKGIAQPGANAQIIGGLSVPLPPVHEQKRIADKVDILLSKLETEKEMVLEVEQKLDLLKQSILNKAFRGELGTNDPTEESAIELLKEVLKSK</sequence>
<feature type="domain" description="Type I restriction modification DNA specificity" evidence="5">
    <location>
        <begin position="248"/>
        <end position="425"/>
    </location>
</feature>
<dbReference type="SUPFAM" id="SSF116734">
    <property type="entry name" value="DNA methylase specificity domain"/>
    <property type="match status" value="2"/>
</dbReference>
<dbReference type="RefSeq" id="WP_419152887.1">
    <property type="nucleotide sequence ID" value="NZ_JAUSTR010000035.1"/>
</dbReference>
<comment type="subunit">
    <text evidence="4">The methyltransferase is composed of M and S polypeptides.</text>
</comment>
<dbReference type="EMBL" id="JAUSTR010000035">
    <property type="protein sequence ID" value="MDQ0163980.1"/>
    <property type="molecule type" value="Genomic_DNA"/>
</dbReference>
<dbReference type="Proteomes" id="UP001225646">
    <property type="component" value="Unassembled WGS sequence"/>
</dbReference>
<evidence type="ECO:0000313" key="7">
    <source>
        <dbReference type="Proteomes" id="UP001225646"/>
    </source>
</evidence>
<comment type="similarity">
    <text evidence="1">Belongs to the type-I restriction system S methylase family.</text>
</comment>
<gene>
    <name evidence="6" type="ORF">J2S06_003124</name>
</gene>
<dbReference type="PANTHER" id="PTHR43140:SF1">
    <property type="entry name" value="TYPE I RESTRICTION ENZYME ECOKI SPECIFICITY SUBUNIT"/>
    <property type="match status" value="1"/>
</dbReference>
<evidence type="ECO:0000313" key="6">
    <source>
        <dbReference type="EMBL" id="MDQ0163980.1"/>
    </source>
</evidence>